<comment type="caution">
    <text evidence="1">The sequence shown here is derived from an EMBL/GenBank/DDBJ whole genome shotgun (WGS) entry which is preliminary data.</text>
</comment>
<keyword evidence="2" id="KW-1185">Reference proteome</keyword>
<protein>
    <submittedName>
        <fullName evidence="1">Unnamed protein product</fullName>
    </submittedName>
</protein>
<accession>A0ACB5U0F9</accession>
<name>A0ACB5U0F9_CANBO</name>
<gene>
    <name evidence="1" type="ORF">Cboi01_000522100</name>
</gene>
<evidence type="ECO:0000313" key="1">
    <source>
        <dbReference type="EMBL" id="GME99222.1"/>
    </source>
</evidence>
<sequence length="154" mass="16017">MAHRLLVQVVFTGAKVFGRAFTEAYRQAAATATAKPAAGAAAAAAGSSRVRDNGITLDEACKILDVEPKGLSLDKAQTKYDYLFDINSKEKGGSFYVQSKVYRAYERVKAELDAVSKETQGKSTSTSPSESAGTTNNNANGSGSSPGGSSSPNP</sequence>
<proteinExistence type="predicted"/>
<organism evidence="1 2">
    <name type="scientific">Candida boidinii</name>
    <name type="common">Yeast</name>
    <dbReference type="NCBI Taxonomy" id="5477"/>
    <lineage>
        <taxon>Eukaryota</taxon>
        <taxon>Fungi</taxon>
        <taxon>Dikarya</taxon>
        <taxon>Ascomycota</taxon>
        <taxon>Saccharomycotina</taxon>
        <taxon>Pichiomycetes</taxon>
        <taxon>Pichiales</taxon>
        <taxon>Pichiaceae</taxon>
        <taxon>Ogataea</taxon>
        <taxon>Ogataea/Candida clade</taxon>
    </lineage>
</organism>
<dbReference type="Proteomes" id="UP001165101">
    <property type="component" value="Unassembled WGS sequence"/>
</dbReference>
<evidence type="ECO:0000313" key="2">
    <source>
        <dbReference type="Proteomes" id="UP001165101"/>
    </source>
</evidence>
<reference evidence="1" key="1">
    <citation type="submission" date="2023-04" db="EMBL/GenBank/DDBJ databases">
        <title>Candida boidinii NBRC 1967.</title>
        <authorList>
            <person name="Ichikawa N."/>
            <person name="Sato H."/>
            <person name="Tonouchi N."/>
        </authorList>
    </citation>
    <scope>NUCLEOTIDE SEQUENCE</scope>
    <source>
        <strain evidence="1">NBRC 1967</strain>
    </source>
</reference>
<dbReference type="EMBL" id="BSXV01003878">
    <property type="protein sequence ID" value="GME99222.1"/>
    <property type="molecule type" value="Genomic_DNA"/>
</dbReference>